<dbReference type="PANTHER" id="PTHR40078:SF1">
    <property type="entry name" value="INTEGRAL MEMBRANE PROTEIN"/>
    <property type="match status" value="1"/>
</dbReference>
<reference evidence="2" key="1">
    <citation type="journal article" date="2018" name="Antonie Van Leeuwenhoek">
        <title>Proteinivorax hydrogeniformans sp. nov., an anaerobic, haloalkaliphilic bacterium fermenting proteinaceous compounds with high hydrogen production.</title>
        <authorList>
            <person name="Boltyanskaya Y."/>
            <person name="Detkova E."/>
            <person name="Pimenov N."/>
            <person name="Kevbrin V."/>
        </authorList>
    </citation>
    <scope>NUCLEOTIDE SEQUENCE</scope>
    <source>
        <strain evidence="2">Z-710</strain>
    </source>
</reference>
<keyword evidence="1" id="KW-1133">Transmembrane helix</keyword>
<dbReference type="RefSeq" id="WP_353892861.1">
    <property type="nucleotide sequence ID" value="NZ_CP159485.1"/>
</dbReference>
<dbReference type="Pfam" id="PF19700">
    <property type="entry name" value="DUF6198"/>
    <property type="match status" value="1"/>
</dbReference>
<organism evidence="2">
    <name type="scientific">Proteinivorax hydrogeniformans</name>
    <dbReference type="NCBI Taxonomy" id="1826727"/>
    <lineage>
        <taxon>Bacteria</taxon>
        <taxon>Bacillati</taxon>
        <taxon>Bacillota</taxon>
        <taxon>Clostridia</taxon>
        <taxon>Eubacteriales</taxon>
        <taxon>Proteinivoracaceae</taxon>
        <taxon>Proteinivorax</taxon>
    </lineage>
</organism>
<gene>
    <name evidence="2" type="ORF">PRVXH_002244</name>
</gene>
<dbReference type="PANTHER" id="PTHR40078">
    <property type="entry name" value="INTEGRAL MEMBRANE PROTEIN-RELATED"/>
    <property type="match status" value="1"/>
</dbReference>
<evidence type="ECO:0000313" key="2">
    <source>
        <dbReference type="EMBL" id="XCI28291.1"/>
    </source>
</evidence>
<keyword evidence="1" id="KW-0812">Transmembrane</keyword>
<protein>
    <recommendedName>
        <fullName evidence="3">Membrane protein YczE</fullName>
    </recommendedName>
</protein>
<keyword evidence="1" id="KW-0472">Membrane</keyword>
<dbReference type="InterPro" id="IPR038750">
    <property type="entry name" value="YczE/YyaS-like"/>
</dbReference>
<feature type="transmembrane region" description="Helical" evidence="1">
    <location>
        <begin position="103"/>
        <end position="121"/>
    </location>
</feature>
<evidence type="ECO:0008006" key="3">
    <source>
        <dbReference type="Google" id="ProtNLM"/>
    </source>
</evidence>
<dbReference type="EMBL" id="CP159485">
    <property type="protein sequence ID" value="XCI28291.1"/>
    <property type="molecule type" value="Genomic_DNA"/>
</dbReference>
<name>A0AAU8HRX3_9FIRM</name>
<sequence length="204" mass="22545">MKRFLFYFVGLYMTAMGISSIIVADLGAGSWDTVFVGLYNKLGLTPGTWSIIVGGLLMFLNGFLAKEKPDFLAFLTVFTLGVFIDFNLFIYSFISVAYLSDKLMLFAFGFVLLATGVGVYLQAKFSPNPIDKLMVVVHKRFGISIALSRFLCEATALTIGFLLAGPVSYGTVIIVLFIGPCIQFSYSKMELLYNQPKRAAKRVI</sequence>
<feature type="transmembrane region" description="Helical" evidence="1">
    <location>
        <begin position="141"/>
        <end position="163"/>
    </location>
</feature>
<reference evidence="2" key="2">
    <citation type="submission" date="2024-06" db="EMBL/GenBank/DDBJ databases">
        <authorList>
            <person name="Petrova K.O."/>
            <person name="Toshchakov S.V."/>
            <person name="Boltjanskaja Y.V."/>
            <person name="Kevbrin V.V."/>
        </authorList>
    </citation>
    <scope>NUCLEOTIDE SEQUENCE</scope>
    <source>
        <strain evidence="2">Z-710</strain>
    </source>
</reference>
<proteinExistence type="predicted"/>
<evidence type="ECO:0000256" key="1">
    <source>
        <dbReference type="SAM" id="Phobius"/>
    </source>
</evidence>
<accession>A0AAU8HRX3</accession>
<feature type="transmembrane region" description="Helical" evidence="1">
    <location>
        <begin position="44"/>
        <end position="64"/>
    </location>
</feature>
<feature type="transmembrane region" description="Helical" evidence="1">
    <location>
        <begin position="5"/>
        <end position="24"/>
    </location>
</feature>
<feature type="transmembrane region" description="Helical" evidence="1">
    <location>
        <begin position="71"/>
        <end position="91"/>
    </location>
</feature>
<feature type="transmembrane region" description="Helical" evidence="1">
    <location>
        <begin position="169"/>
        <end position="187"/>
    </location>
</feature>
<dbReference type="AlphaFoldDB" id="A0AAU8HRX3"/>